<organism evidence="1 2">
    <name type="scientific">Heyndrickxia coagulans</name>
    <name type="common">Weizmannia coagulans</name>
    <dbReference type="NCBI Taxonomy" id="1398"/>
    <lineage>
        <taxon>Bacteria</taxon>
        <taxon>Bacillati</taxon>
        <taxon>Bacillota</taxon>
        <taxon>Bacilli</taxon>
        <taxon>Bacillales</taxon>
        <taxon>Bacillaceae</taxon>
        <taxon>Heyndrickxia</taxon>
    </lineage>
</organism>
<dbReference type="AlphaFoldDB" id="A0A150KCC4"/>
<name>A0A150KCC4_HEYCO</name>
<protein>
    <submittedName>
        <fullName evidence="1">Uncharacterized protein</fullName>
    </submittedName>
</protein>
<sequence length="41" mass="4651">MGCKKIEKSGDTCVKAAFAAFLFSLKKPLSICCRNRFFKFD</sequence>
<dbReference type="Proteomes" id="UP000075288">
    <property type="component" value="Unassembled WGS sequence"/>
</dbReference>
<reference evidence="1 2" key="1">
    <citation type="submission" date="2016-01" db="EMBL/GenBank/DDBJ databases">
        <title>Genome Sequences of Twelve Sporeforming Bacillus Species Isolated from Foods.</title>
        <authorList>
            <person name="Berendsen E.M."/>
            <person name="Wells-Bennik M.H."/>
            <person name="Krawcyk A.O."/>
            <person name="De Jong A."/>
            <person name="Holsappel S."/>
            <person name="Eijlander R.T."/>
            <person name="Kuipers O.P."/>
        </authorList>
    </citation>
    <scope>NUCLEOTIDE SEQUENCE [LARGE SCALE GENOMIC DNA]</scope>
    <source>
        <strain evidence="1 2">B4098</strain>
    </source>
</reference>
<evidence type="ECO:0000313" key="2">
    <source>
        <dbReference type="Proteomes" id="UP000075288"/>
    </source>
</evidence>
<evidence type="ECO:0000313" key="1">
    <source>
        <dbReference type="EMBL" id="KYC67066.1"/>
    </source>
</evidence>
<gene>
    <name evidence="1" type="ORF">B4098_1270</name>
</gene>
<comment type="caution">
    <text evidence="1">The sequence shown here is derived from an EMBL/GenBank/DDBJ whole genome shotgun (WGS) entry which is preliminary data.</text>
</comment>
<dbReference type="EMBL" id="LQYG01000002">
    <property type="protein sequence ID" value="KYC67066.1"/>
    <property type="molecule type" value="Genomic_DNA"/>
</dbReference>
<accession>A0A150KCC4</accession>
<proteinExistence type="predicted"/>